<keyword evidence="1" id="KW-0732">Signal</keyword>
<dbReference type="eggNOG" id="arCOG01020">
    <property type="taxonomic scope" value="Archaea"/>
</dbReference>
<dbReference type="GeneID" id="89223285"/>
<dbReference type="STRING" id="1198449.ACAM_1607"/>
<evidence type="ECO:0000259" key="2">
    <source>
        <dbReference type="Pfam" id="PF13458"/>
    </source>
</evidence>
<protein>
    <submittedName>
        <fullName evidence="3">ABC-type branched-chain amino acid transporter</fullName>
    </submittedName>
</protein>
<dbReference type="Pfam" id="PF13458">
    <property type="entry name" value="Peripla_BP_6"/>
    <property type="match status" value="1"/>
</dbReference>
<reference evidence="3 4" key="1">
    <citation type="journal article" date="2013" name="Appl. Environ. Microbiol.">
        <title>Variation of the Virus-Related Elements within Syntenic Genomes of the Hyperthermophilic Archaeon Aeropyrum.</title>
        <authorList>
            <person name="Daifuku T."/>
            <person name="Yoshida T."/>
            <person name="Kitamura T."/>
            <person name="Kawaichi S."/>
            <person name="Inoue T."/>
            <person name="Nomura K."/>
            <person name="Yoshida Y."/>
            <person name="Kuno S."/>
            <person name="Sako Y."/>
        </authorList>
    </citation>
    <scope>NUCLEOTIDE SEQUENCE [LARGE SCALE GENOMIC DNA]</scope>
    <source>
        <strain evidence="3 4">SY1</strain>
    </source>
</reference>
<evidence type="ECO:0000313" key="3">
    <source>
        <dbReference type="EMBL" id="BAN91076.1"/>
    </source>
</evidence>
<dbReference type="Proteomes" id="UP000016887">
    <property type="component" value="Chromosome"/>
</dbReference>
<organism evidence="3 4">
    <name type="scientific">Aeropyrum camini SY1 = JCM 12091</name>
    <dbReference type="NCBI Taxonomy" id="1198449"/>
    <lineage>
        <taxon>Archaea</taxon>
        <taxon>Thermoproteota</taxon>
        <taxon>Thermoprotei</taxon>
        <taxon>Desulfurococcales</taxon>
        <taxon>Desulfurococcaceae</taxon>
        <taxon>Aeropyrum</taxon>
    </lineage>
</organism>
<dbReference type="InterPro" id="IPR028081">
    <property type="entry name" value="Leu-bd"/>
</dbReference>
<name>U3TF34_9CREN</name>
<dbReference type="RefSeq" id="WP_022542342.1">
    <property type="nucleotide sequence ID" value="NC_022521.1"/>
</dbReference>
<dbReference type="InterPro" id="IPR028082">
    <property type="entry name" value="Peripla_BP_I"/>
</dbReference>
<evidence type="ECO:0000256" key="1">
    <source>
        <dbReference type="ARBA" id="ARBA00022729"/>
    </source>
</evidence>
<dbReference type="KEGG" id="acj:ACAM_1607"/>
<dbReference type="EMBL" id="AP012489">
    <property type="protein sequence ID" value="BAN91076.1"/>
    <property type="molecule type" value="Genomic_DNA"/>
</dbReference>
<proteinExistence type="predicted"/>
<evidence type="ECO:0000313" key="4">
    <source>
        <dbReference type="Proteomes" id="UP000016887"/>
    </source>
</evidence>
<gene>
    <name evidence="3" type="ORF">ACAM_1607</name>
</gene>
<keyword evidence="4" id="KW-1185">Reference proteome</keyword>
<dbReference type="Gene3D" id="3.40.50.2300">
    <property type="match status" value="2"/>
</dbReference>
<dbReference type="SUPFAM" id="SSF53822">
    <property type="entry name" value="Periplasmic binding protein-like I"/>
    <property type="match status" value="1"/>
</dbReference>
<sequence length="121" mass="13560">MERAPYSPQKAQELWLQWAGPTTDEWLSLFKQECPNLESPAYQAAETGAAVVYLVEAIKKAYQLYGSDAVRDSDKVREAFNGLKIMTFFGPLEIDPATGKQIGHPMLLMQWQEGEAHNISA</sequence>
<accession>U3TF34</accession>
<feature type="domain" description="Leucine-binding protein" evidence="2">
    <location>
        <begin position="18"/>
        <end position="114"/>
    </location>
</feature>
<dbReference type="AlphaFoldDB" id="U3TF34"/>